<evidence type="ECO:0000313" key="3">
    <source>
        <dbReference type="Proteomes" id="UP000244810"/>
    </source>
</evidence>
<proteinExistence type="predicted"/>
<accession>A0A2T7UY29</accession>
<dbReference type="EMBL" id="QDDR01000001">
    <property type="protein sequence ID" value="PVE49572.1"/>
    <property type="molecule type" value="Genomic_DNA"/>
</dbReference>
<dbReference type="Proteomes" id="UP000244810">
    <property type="component" value="Unassembled WGS sequence"/>
</dbReference>
<protein>
    <recommendedName>
        <fullName evidence="4">Peptidoglycan binding-like domain-containing protein</fullName>
    </recommendedName>
</protein>
<organism evidence="2 3">
    <name type="scientific">Pararhodobacter aggregans</name>
    <dbReference type="NCBI Taxonomy" id="404875"/>
    <lineage>
        <taxon>Bacteria</taxon>
        <taxon>Pseudomonadati</taxon>
        <taxon>Pseudomonadota</taxon>
        <taxon>Alphaproteobacteria</taxon>
        <taxon>Rhodobacterales</taxon>
        <taxon>Paracoccaceae</taxon>
        <taxon>Pararhodobacter</taxon>
    </lineage>
</organism>
<keyword evidence="3" id="KW-1185">Reference proteome</keyword>
<reference evidence="2 3" key="1">
    <citation type="journal article" date="2011" name="Syst. Appl. Microbiol.">
        <title>Defluviimonas denitrificans gen. nov., sp. nov., and Pararhodobacter aggregans gen. nov., sp. nov., non-phototrophic Rhodobacteraceae from the biofilter of a marine aquaculture.</title>
        <authorList>
            <person name="Foesel B.U."/>
            <person name="Drake H.L."/>
            <person name="Schramm A."/>
        </authorList>
    </citation>
    <scope>NUCLEOTIDE SEQUENCE [LARGE SCALE GENOMIC DNA]</scope>
    <source>
        <strain evidence="2 3">D1-19</strain>
    </source>
</reference>
<feature type="signal peptide" evidence="1">
    <location>
        <begin position="1"/>
        <end position="19"/>
    </location>
</feature>
<gene>
    <name evidence="2" type="ORF">DDE23_04015</name>
</gene>
<dbReference type="Gene3D" id="1.10.101.10">
    <property type="entry name" value="PGBD-like superfamily/PGBD"/>
    <property type="match status" value="1"/>
</dbReference>
<keyword evidence="1" id="KW-0732">Signal</keyword>
<dbReference type="SUPFAM" id="SSF47090">
    <property type="entry name" value="PGBD-like"/>
    <property type="match status" value="1"/>
</dbReference>
<feature type="chain" id="PRO_5015679586" description="Peptidoglycan binding-like domain-containing protein" evidence="1">
    <location>
        <begin position="20"/>
        <end position="291"/>
    </location>
</feature>
<dbReference type="AlphaFoldDB" id="A0A2T7UY29"/>
<name>A0A2T7UY29_9RHOB</name>
<evidence type="ECO:0000256" key="1">
    <source>
        <dbReference type="SAM" id="SignalP"/>
    </source>
</evidence>
<comment type="caution">
    <text evidence="2">The sequence shown here is derived from an EMBL/GenBank/DDBJ whole genome shotgun (WGS) entry which is preliminary data.</text>
</comment>
<dbReference type="RefSeq" id="WP_107750076.1">
    <property type="nucleotide sequence ID" value="NZ_QBKF01000001.1"/>
</dbReference>
<dbReference type="InterPro" id="IPR036366">
    <property type="entry name" value="PGBDSf"/>
</dbReference>
<evidence type="ECO:0000313" key="2">
    <source>
        <dbReference type="EMBL" id="PVE49572.1"/>
    </source>
</evidence>
<evidence type="ECO:0008006" key="4">
    <source>
        <dbReference type="Google" id="ProtNLM"/>
    </source>
</evidence>
<dbReference type="InterPro" id="IPR036365">
    <property type="entry name" value="PGBD-like_sf"/>
</dbReference>
<sequence>MLRALPLFVALSLAGPALAQDIVGPGDIAVDGAIGRCRGTGPEPGLWSCLAEAGVPAGGIAFARRLEADPVIGSPGLMIGFTETGAVDLADVLFPFLANTNEQTLFVNGTAGVVQPLALQPQTAGDAQSQAILAAHPQAFPSLRLAVVGHRAVGARQRFIASDVVTDGCRACAVVAVALTAYEFEGGALSGVTALGWIPPALADDEARAAALAGDDMQALQVALTLRGYAPGPMDGQPGEATTRAVQDFLTDVCLRMEAGLSEAALAILAAPPPYLDPPPCQHRERDARNE</sequence>
<dbReference type="OrthoDB" id="5395100at2"/>